<dbReference type="Proteomes" id="UP000002026">
    <property type="component" value="Chromosome"/>
</dbReference>
<organism evidence="3 4">
    <name type="scientific">Slackia heliotrinireducens (strain ATCC 29202 / DSM 20476 / NCTC 11029 / RHS 1)</name>
    <name type="common">Peptococcus heliotrinreducens</name>
    <dbReference type="NCBI Taxonomy" id="471855"/>
    <lineage>
        <taxon>Bacteria</taxon>
        <taxon>Bacillati</taxon>
        <taxon>Actinomycetota</taxon>
        <taxon>Coriobacteriia</taxon>
        <taxon>Eggerthellales</taxon>
        <taxon>Eggerthellaceae</taxon>
        <taxon>Slackia</taxon>
    </lineage>
</organism>
<comment type="similarity">
    <text evidence="1">Belongs to the YciI family.</text>
</comment>
<name>C7N195_SLAHD</name>
<dbReference type="eggNOG" id="COG2350">
    <property type="taxonomic scope" value="Bacteria"/>
</dbReference>
<dbReference type="PANTHER" id="PTHR33606">
    <property type="entry name" value="PROTEIN YCII"/>
    <property type="match status" value="1"/>
</dbReference>
<sequence>MHFMILAYDGTDEGALDRRMSVRPQHLENIRKLNEAGHVISAGGLTNAEGKLIGSVLLMDFESREQLDEYLASEPYVTGGAWEDIKVETCNVLFANAIDA</sequence>
<keyword evidence="4" id="KW-1185">Reference proteome</keyword>
<dbReference type="PANTHER" id="PTHR33606:SF3">
    <property type="entry name" value="PROTEIN YCII"/>
    <property type="match status" value="1"/>
</dbReference>
<reference evidence="3 4" key="1">
    <citation type="journal article" date="2009" name="Stand. Genomic Sci.">
        <title>Complete genome sequence of Slackia heliotrinireducens type strain (RHS 1).</title>
        <authorList>
            <person name="Pukall R."/>
            <person name="Lapidus A."/>
            <person name="Nolan M."/>
            <person name="Copeland A."/>
            <person name="Glavina Del Rio T."/>
            <person name="Lucas S."/>
            <person name="Chen F."/>
            <person name="Tice H."/>
            <person name="Cheng J.F."/>
            <person name="Chertkov O."/>
            <person name="Bruce D."/>
            <person name="Goodwin L."/>
            <person name="Kuske C."/>
            <person name="Brettin T."/>
            <person name="Detter J.C."/>
            <person name="Han C."/>
            <person name="Pitluck S."/>
            <person name="Pati A."/>
            <person name="Mavrommatis K."/>
            <person name="Ivanova N."/>
            <person name="Ovchinnikova G."/>
            <person name="Chen A."/>
            <person name="Palaniappan K."/>
            <person name="Schneider S."/>
            <person name="Rohde M."/>
            <person name="Chain P."/>
            <person name="D'haeseleer P."/>
            <person name="Goker M."/>
            <person name="Bristow J."/>
            <person name="Eisen J.A."/>
            <person name="Markowitz V."/>
            <person name="Kyrpides N.C."/>
            <person name="Klenk H.P."/>
            <person name="Hugenholtz P."/>
        </authorList>
    </citation>
    <scope>NUCLEOTIDE SEQUENCE [LARGE SCALE GENOMIC DNA]</scope>
    <source>
        <strain evidence="4">ATCC 29202 / DSM 20476 / NCTC 11029 / RHS 1</strain>
    </source>
</reference>
<dbReference type="STRING" id="471855.Shel_23070"/>
<dbReference type="Pfam" id="PF03795">
    <property type="entry name" value="YCII"/>
    <property type="match status" value="1"/>
</dbReference>
<evidence type="ECO:0000313" key="3">
    <source>
        <dbReference type="EMBL" id="ACV23317.1"/>
    </source>
</evidence>
<accession>C7N195</accession>
<feature type="domain" description="YCII-related" evidence="2">
    <location>
        <begin position="1"/>
        <end position="88"/>
    </location>
</feature>
<dbReference type="Gene3D" id="3.30.70.1060">
    <property type="entry name" value="Dimeric alpha+beta barrel"/>
    <property type="match status" value="1"/>
</dbReference>
<dbReference type="InterPro" id="IPR051807">
    <property type="entry name" value="Sec-metab_biosynth-assoc"/>
</dbReference>
<dbReference type="EMBL" id="CP001684">
    <property type="protein sequence ID" value="ACV23317.1"/>
    <property type="molecule type" value="Genomic_DNA"/>
</dbReference>
<dbReference type="KEGG" id="shi:Shel_23070"/>
<proteinExistence type="inferred from homology"/>
<protein>
    <submittedName>
        <fullName evidence="3">Uncharacterized conserved protein</fullName>
    </submittedName>
</protein>
<evidence type="ECO:0000259" key="2">
    <source>
        <dbReference type="Pfam" id="PF03795"/>
    </source>
</evidence>
<dbReference type="InterPro" id="IPR005545">
    <property type="entry name" value="YCII"/>
</dbReference>
<dbReference type="RefSeq" id="WP_012799417.1">
    <property type="nucleotide sequence ID" value="NC_013165.1"/>
</dbReference>
<evidence type="ECO:0000313" key="4">
    <source>
        <dbReference type="Proteomes" id="UP000002026"/>
    </source>
</evidence>
<evidence type="ECO:0000256" key="1">
    <source>
        <dbReference type="ARBA" id="ARBA00007689"/>
    </source>
</evidence>
<dbReference type="InterPro" id="IPR011008">
    <property type="entry name" value="Dimeric_a/b-barrel"/>
</dbReference>
<dbReference type="SUPFAM" id="SSF54909">
    <property type="entry name" value="Dimeric alpha+beta barrel"/>
    <property type="match status" value="1"/>
</dbReference>
<gene>
    <name evidence="3" type="ordered locus">Shel_23070</name>
</gene>
<dbReference type="HOGENOM" id="CLU_110355_3_2_11"/>
<dbReference type="AlphaFoldDB" id="C7N195"/>